<dbReference type="PANTHER" id="PTHR37305">
    <property type="entry name" value="INTEGRAL MEMBRANE PROTEIN-RELATED"/>
    <property type="match status" value="1"/>
</dbReference>
<feature type="transmembrane region" description="Helical" evidence="1">
    <location>
        <begin position="144"/>
        <end position="170"/>
    </location>
</feature>
<feature type="transmembrane region" description="Helical" evidence="1">
    <location>
        <begin position="51"/>
        <end position="72"/>
    </location>
</feature>
<feature type="transmembrane region" description="Helical" evidence="1">
    <location>
        <begin position="93"/>
        <end position="124"/>
    </location>
</feature>
<evidence type="ECO:0000256" key="1">
    <source>
        <dbReference type="SAM" id="Phobius"/>
    </source>
</evidence>
<keyword evidence="3" id="KW-1185">Reference proteome</keyword>
<evidence type="ECO:0000313" key="3">
    <source>
        <dbReference type="Proteomes" id="UP001597427"/>
    </source>
</evidence>
<dbReference type="EMBL" id="JBHUMO010000007">
    <property type="protein sequence ID" value="MFD2728065.1"/>
    <property type="molecule type" value="Genomic_DNA"/>
</dbReference>
<proteinExistence type="predicted"/>
<organism evidence="2 3">
    <name type="scientific">Enterococcus camelliae</name>
    <dbReference type="NCBI Taxonomy" id="453959"/>
    <lineage>
        <taxon>Bacteria</taxon>
        <taxon>Bacillati</taxon>
        <taxon>Bacillota</taxon>
        <taxon>Bacilli</taxon>
        <taxon>Lactobacillales</taxon>
        <taxon>Enterococcaceae</taxon>
        <taxon>Enterococcus</taxon>
    </lineage>
</organism>
<sequence>MSALITNEWLKLAKKKTTGFLFLFLVVATFGVTLLMKLAKVTMTAPQSFAQLSGMSSFLNLVIVILTASIVAEEFTKGTIKFLLIRPFSRSQILLSKWITCILYALFGTFILWMSSFLASYLFLKNGSFTTGLTEFGGWNAIEVSLLYGATNLLMLVFYSSVTLFISAVIRSQSLAVGLGIGVLFGSSMMNVLLFTLMEKQNWLRWNPFNLLNIREAIPDFIQMLQGNKAWTSASTNYLVNYWQMGLGLLLFSTVIYLITNWLFAKRDVALS</sequence>
<dbReference type="Proteomes" id="UP001597427">
    <property type="component" value="Unassembled WGS sequence"/>
</dbReference>
<reference evidence="3" key="1">
    <citation type="journal article" date="2019" name="Int. J. Syst. Evol. Microbiol.">
        <title>The Global Catalogue of Microorganisms (GCM) 10K type strain sequencing project: providing services to taxonomists for standard genome sequencing and annotation.</title>
        <authorList>
            <consortium name="The Broad Institute Genomics Platform"/>
            <consortium name="The Broad Institute Genome Sequencing Center for Infectious Disease"/>
            <person name="Wu L."/>
            <person name="Ma J."/>
        </authorList>
    </citation>
    <scope>NUCLEOTIDE SEQUENCE [LARGE SCALE GENOMIC DNA]</scope>
    <source>
        <strain evidence="3">TISTR 932</strain>
    </source>
</reference>
<keyword evidence="1" id="KW-1133">Transmembrane helix</keyword>
<keyword evidence="1" id="KW-0472">Membrane</keyword>
<feature type="transmembrane region" description="Helical" evidence="1">
    <location>
        <begin position="20"/>
        <end position="39"/>
    </location>
</feature>
<comment type="caution">
    <text evidence="2">The sequence shown here is derived from an EMBL/GenBank/DDBJ whole genome shotgun (WGS) entry which is preliminary data.</text>
</comment>
<dbReference type="PANTHER" id="PTHR37305:SF1">
    <property type="entry name" value="MEMBRANE PROTEIN"/>
    <property type="match status" value="1"/>
</dbReference>
<dbReference type="Pfam" id="PF12730">
    <property type="entry name" value="ABC2_membrane_4"/>
    <property type="match status" value="1"/>
</dbReference>
<feature type="transmembrane region" description="Helical" evidence="1">
    <location>
        <begin position="242"/>
        <end position="264"/>
    </location>
</feature>
<name>A0ABW5TFQ9_9ENTE</name>
<dbReference type="RefSeq" id="WP_379979102.1">
    <property type="nucleotide sequence ID" value="NZ_JBHUMO010000007.1"/>
</dbReference>
<accession>A0ABW5TFQ9</accession>
<feature type="transmembrane region" description="Helical" evidence="1">
    <location>
        <begin position="177"/>
        <end position="198"/>
    </location>
</feature>
<gene>
    <name evidence="2" type="ORF">ACFSR0_01260</name>
</gene>
<keyword evidence="1" id="KW-0812">Transmembrane</keyword>
<protein>
    <submittedName>
        <fullName evidence="2">ABC transporter permease</fullName>
    </submittedName>
</protein>
<evidence type="ECO:0000313" key="2">
    <source>
        <dbReference type="EMBL" id="MFD2728065.1"/>
    </source>
</evidence>